<sequence length="149" mass="17499">MANETALYMKFPCVLRDKLLNGELHFPPNTRFAYEKIFTYRAVERKKEDFSPITREDFRSYFELGKKPKPRGVKRDILADPTYYGVSSFLNQKRVEQVMKFPNPNKKMASGYVYDKAGPEYTNEDHVCWWLFEDADVSGFSLIEEKNDG</sequence>
<dbReference type="Proteomes" id="UP000886874">
    <property type="component" value="Unassembled WGS sequence"/>
</dbReference>
<dbReference type="AlphaFoldDB" id="A0A9D0Z6N7"/>
<protein>
    <submittedName>
        <fullName evidence="1">Uncharacterized protein</fullName>
    </submittedName>
</protein>
<evidence type="ECO:0000313" key="1">
    <source>
        <dbReference type="EMBL" id="HIQ70013.1"/>
    </source>
</evidence>
<accession>A0A9D0Z6N7</accession>
<organism evidence="1 2">
    <name type="scientific">Candidatus Avoscillospira stercorigallinarum</name>
    <dbReference type="NCBI Taxonomy" id="2840708"/>
    <lineage>
        <taxon>Bacteria</taxon>
        <taxon>Bacillati</taxon>
        <taxon>Bacillota</taxon>
        <taxon>Clostridia</taxon>
        <taxon>Eubacteriales</taxon>
        <taxon>Oscillospiraceae</taxon>
        <taxon>Oscillospiraceae incertae sedis</taxon>
        <taxon>Candidatus Avoscillospira</taxon>
    </lineage>
</organism>
<reference evidence="1" key="1">
    <citation type="submission" date="2020-10" db="EMBL/GenBank/DDBJ databases">
        <authorList>
            <person name="Gilroy R."/>
        </authorList>
    </citation>
    <scope>NUCLEOTIDE SEQUENCE</scope>
    <source>
        <strain evidence="1">ChiSjej2B20-13462</strain>
    </source>
</reference>
<gene>
    <name evidence="1" type="ORF">IAA67_06770</name>
</gene>
<dbReference type="EMBL" id="DVFN01000096">
    <property type="protein sequence ID" value="HIQ70013.1"/>
    <property type="molecule type" value="Genomic_DNA"/>
</dbReference>
<proteinExistence type="predicted"/>
<evidence type="ECO:0000313" key="2">
    <source>
        <dbReference type="Proteomes" id="UP000886874"/>
    </source>
</evidence>
<reference evidence="1" key="2">
    <citation type="journal article" date="2021" name="PeerJ">
        <title>Extensive microbial diversity within the chicken gut microbiome revealed by metagenomics and culture.</title>
        <authorList>
            <person name="Gilroy R."/>
            <person name="Ravi A."/>
            <person name="Getino M."/>
            <person name="Pursley I."/>
            <person name="Horton D.L."/>
            <person name="Alikhan N.F."/>
            <person name="Baker D."/>
            <person name="Gharbi K."/>
            <person name="Hall N."/>
            <person name="Watson M."/>
            <person name="Adriaenssens E.M."/>
            <person name="Foster-Nyarko E."/>
            <person name="Jarju S."/>
            <person name="Secka A."/>
            <person name="Antonio M."/>
            <person name="Oren A."/>
            <person name="Chaudhuri R.R."/>
            <person name="La Ragione R."/>
            <person name="Hildebrand F."/>
            <person name="Pallen M.J."/>
        </authorList>
    </citation>
    <scope>NUCLEOTIDE SEQUENCE</scope>
    <source>
        <strain evidence="1">ChiSjej2B20-13462</strain>
    </source>
</reference>
<comment type="caution">
    <text evidence="1">The sequence shown here is derived from an EMBL/GenBank/DDBJ whole genome shotgun (WGS) entry which is preliminary data.</text>
</comment>
<name>A0A9D0Z6N7_9FIRM</name>